<gene>
    <name evidence="2" type="ORF">Ga0061067_106151</name>
</gene>
<evidence type="ECO:0000259" key="1">
    <source>
        <dbReference type="Pfam" id="PF13480"/>
    </source>
</evidence>
<dbReference type="GO" id="GO:0016740">
    <property type="term" value="F:transferase activity"/>
    <property type="evidence" value="ECO:0007669"/>
    <property type="project" value="UniProtKB-KW"/>
</dbReference>
<keyword evidence="2" id="KW-0808">Transferase</keyword>
<keyword evidence="3" id="KW-1185">Reference proteome</keyword>
<protein>
    <submittedName>
        <fullName evidence="2">Acetyltransferase (GNAT) domain</fullName>
    </submittedName>
</protein>
<accession>A0A0K6I177</accession>
<dbReference type="Proteomes" id="UP000183900">
    <property type="component" value="Unassembled WGS sequence"/>
</dbReference>
<dbReference type="AlphaFoldDB" id="A0A0K6I177"/>
<dbReference type="SUPFAM" id="SSF55729">
    <property type="entry name" value="Acyl-CoA N-acyltransferases (Nat)"/>
    <property type="match status" value="1"/>
</dbReference>
<dbReference type="RefSeq" id="WP_055455816.1">
    <property type="nucleotide sequence ID" value="NZ_CYHE01000006.1"/>
</dbReference>
<evidence type="ECO:0000313" key="2">
    <source>
        <dbReference type="EMBL" id="CUA96914.1"/>
    </source>
</evidence>
<organism evidence="2 3">
    <name type="scientific">Pannonibacter indicus</name>
    <dbReference type="NCBI Taxonomy" id="466044"/>
    <lineage>
        <taxon>Bacteria</taxon>
        <taxon>Pseudomonadati</taxon>
        <taxon>Pseudomonadota</taxon>
        <taxon>Alphaproteobacteria</taxon>
        <taxon>Hyphomicrobiales</taxon>
        <taxon>Stappiaceae</taxon>
        <taxon>Pannonibacter</taxon>
    </lineage>
</organism>
<feature type="domain" description="BioF2-like acetyltransferase" evidence="1">
    <location>
        <begin position="173"/>
        <end position="301"/>
    </location>
</feature>
<dbReference type="InterPro" id="IPR038740">
    <property type="entry name" value="BioF2-like_GNAT_dom"/>
</dbReference>
<dbReference type="EMBL" id="CYHE01000006">
    <property type="protein sequence ID" value="CUA96914.1"/>
    <property type="molecule type" value="Genomic_DNA"/>
</dbReference>
<reference evidence="3" key="1">
    <citation type="submission" date="2015-08" db="EMBL/GenBank/DDBJ databases">
        <authorList>
            <person name="Varghese N."/>
        </authorList>
    </citation>
    <scope>NUCLEOTIDE SEQUENCE [LARGE SCALE GENOMIC DNA]</scope>
    <source>
        <strain evidence="3">DSM 23407</strain>
    </source>
</reference>
<sequence length="369" mass="40163">MVETAEKPEGLLLPVADAPEWDVLVREALSPTPFFSPAFLVPYAAHLGPADLRLAVVRERGGGRWLAAAPVALRRCGFLFRERTFWAAEYGPLGVPLVHPQAPDEALALLLETAAAGSPVLRLPFLPVAGAVTQRLKAAAVSWRWLEGPVQERASHDGAADGEAQLAAALTTKRRKEMERLKRRLSEDGELVFDSLTGDEALAAMAEFLALEGSGWKGRSATALASREVTRRFAEGFAARLADMDGLRLDRMRLDGKPLAMLAVIKAGGRAFAWKIAFDEDFARFSPGQHLALHTMRTTLADPALPLGGDSLAVPGHPMIEPLWRGRLTYAHPVLLRGAAGALLHRLHQLDAFAFRAVKALARRVLRRR</sequence>
<evidence type="ECO:0000313" key="3">
    <source>
        <dbReference type="Proteomes" id="UP000183900"/>
    </source>
</evidence>
<dbReference type="OrthoDB" id="213519at2"/>
<name>A0A0K6I177_9HYPH</name>
<proteinExistence type="predicted"/>
<dbReference type="InterPro" id="IPR016181">
    <property type="entry name" value="Acyl_CoA_acyltransferase"/>
</dbReference>
<dbReference type="Pfam" id="PF13480">
    <property type="entry name" value="Acetyltransf_6"/>
    <property type="match status" value="1"/>
</dbReference>